<dbReference type="EMBL" id="BK015437">
    <property type="protein sequence ID" value="DAE06423.1"/>
    <property type="molecule type" value="Genomic_DNA"/>
</dbReference>
<name>A0A8S5PGX9_9CAUD</name>
<accession>A0A8S5PGX9</accession>
<sequence length="277" mass="30348">MNGLSYSMVKAINRYEPIEADGVTLYPVCVAELDEFSVAQEAITFLQQSLPVTLISKPLLQAYYTMEFQASAAGEPSPGLFFRSVLALILAMRAGVDLPTEKRLELAIPVPDRHDPKKLDCVIFQTEDGAKSITPLQFQRLRPILAAQNGIELESEDANPELVQAERELAELNAPKLDYSLESAKASISLISGVNDAEMDEWPILRFKRQRAALQRILGYLNCGMAEAQGAKWNGGNPYPSPLFDRIRGESGGVIPMEKFAGGAGMRAMQNAGKQTT</sequence>
<proteinExistence type="predicted"/>
<protein>
    <submittedName>
        <fullName evidence="1">Uncharacterized protein</fullName>
    </submittedName>
</protein>
<reference evidence="1" key="1">
    <citation type="journal article" date="2021" name="Proc. Natl. Acad. Sci. U.S.A.">
        <title>A Catalog of Tens of Thousands of Viruses from Human Metagenomes Reveals Hidden Associations with Chronic Diseases.</title>
        <authorList>
            <person name="Tisza M.J."/>
            <person name="Buck C.B."/>
        </authorList>
    </citation>
    <scope>NUCLEOTIDE SEQUENCE</scope>
    <source>
        <strain evidence="1">Ctb8j11</strain>
    </source>
</reference>
<evidence type="ECO:0000313" key="1">
    <source>
        <dbReference type="EMBL" id="DAE06423.1"/>
    </source>
</evidence>
<organism evidence="1">
    <name type="scientific">Siphoviridae sp. ctb8j11</name>
    <dbReference type="NCBI Taxonomy" id="2825564"/>
    <lineage>
        <taxon>Viruses</taxon>
        <taxon>Duplodnaviria</taxon>
        <taxon>Heunggongvirae</taxon>
        <taxon>Uroviricota</taxon>
        <taxon>Caudoviricetes</taxon>
    </lineage>
</organism>